<evidence type="ECO:0000256" key="6">
    <source>
        <dbReference type="ARBA" id="ARBA00023014"/>
    </source>
</evidence>
<dbReference type="GO" id="GO:0045454">
    <property type="term" value="P:cell redox homeostasis"/>
    <property type="evidence" value="ECO:0007669"/>
    <property type="project" value="TreeGrafter"/>
</dbReference>
<dbReference type="InParanoid" id="E3IX48"/>
<dbReference type="HOGENOM" id="CLU_1822521_0_0_11"/>
<dbReference type="PANTHER" id="PTHR38839">
    <property type="entry name" value="TRANSCRIPTIONAL REGULATOR WHID-RELATED"/>
    <property type="match status" value="1"/>
</dbReference>
<keyword evidence="3 11" id="KW-0004">4Fe-4S</keyword>
<evidence type="ECO:0000256" key="11">
    <source>
        <dbReference type="HAMAP-Rule" id="MF_01479"/>
    </source>
</evidence>
<keyword evidence="5 11" id="KW-0408">Iron</keyword>
<keyword evidence="9 11" id="KW-1015">Disulfide bond</keyword>
<dbReference type="EMBL" id="CP002299">
    <property type="protein sequence ID" value="ADP83820.1"/>
    <property type="molecule type" value="Genomic_DNA"/>
</dbReference>
<evidence type="ECO:0000256" key="10">
    <source>
        <dbReference type="ARBA" id="ARBA00023163"/>
    </source>
</evidence>
<keyword evidence="15" id="KW-1185">Reference proteome</keyword>
<feature type="binding site" evidence="11">
    <location>
        <position position="78"/>
    </location>
    <ligand>
        <name>[4Fe-4S] cluster</name>
        <dbReference type="ChEBI" id="CHEBI:49883"/>
    </ligand>
</feature>
<evidence type="ECO:0000256" key="2">
    <source>
        <dbReference type="ARBA" id="ARBA00006597"/>
    </source>
</evidence>
<keyword evidence="6 11" id="KW-0411">Iron-sulfur</keyword>
<dbReference type="InterPro" id="IPR003482">
    <property type="entry name" value="Whib"/>
</dbReference>
<proteinExistence type="inferred from homology"/>
<evidence type="ECO:0000256" key="1">
    <source>
        <dbReference type="ARBA" id="ARBA00004496"/>
    </source>
</evidence>
<dbReference type="STRING" id="298654.FraEuI1c_5836"/>
<feature type="domain" description="4Fe-4S Wbl-type" evidence="13">
    <location>
        <begin position="54"/>
        <end position="111"/>
    </location>
</feature>
<reference evidence="14 15" key="1">
    <citation type="submission" date="2010-10" db="EMBL/GenBank/DDBJ databases">
        <title>Complete sequence of Frankia sp. EuI1c.</title>
        <authorList>
            <consortium name="US DOE Joint Genome Institute"/>
            <person name="Lucas S."/>
            <person name="Copeland A."/>
            <person name="Lapidus A."/>
            <person name="Cheng J.-F."/>
            <person name="Bruce D."/>
            <person name="Goodwin L."/>
            <person name="Pitluck S."/>
            <person name="Chertkov O."/>
            <person name="Detter J.C."/>
            <person name="Han C."/>
            <person name="Tapia R."/>
            <person name="Land M."/>
            <person name="Hauser L."/>
            <person name="Jeffries C."/>
            <person name="Kyrpides N."/>
            <person name="Ivanova N."/>
            <person name="Mikhailova N."/>
            <person name="Beauchemin N."/>
            <person name="Sen A."/>
            <person name="Sur S.A."/>
            <person name="Gtari M."/>
            <person name="Wall L."/>
            <person name="Tisa L."/>
            <person name="Woyke T."/>
        </authorList>
    </citation>
    <scope>NUCLEOTIDE SEQUENCE [LARGE SCALE GENOMIC DNA]</scope>
    <source>
        <strain evidence="15">DSM 45817 / CECT 9037 / EuI1c</strain>
    </source>
</reference>
<evidence type="ECO:0000256" key="3">
    <source>
        <dbReference type="ARBA" id="ARBA00022485"/>
    </source>
</evidence>
<dbReference type="GO" id="GO:0047134">
    <property type="term" value="F:protein-disulfide reductase [NAD(P)H] activity"/>
    <property type="evidence" value="ECO:0007669"/>
    <property type="project" value="TreeGrafter"/>
</dbReference>
<keyword evidence="8 11" id="KW-0238">DNA-binding</keyword>
<dbReference type="Pfam" id="PF02467">
    <property type="entry name" value="Whib"/>
    <property type="match status" value="1"/>
</dbReference>
<dbReference type="InterPro" id="IPR034768">
    <property type="entry name" value="4FE4S_WBL"/>
</dbReference>
<keyword evidence="11" id="KW-0963">Cytoplasm</keyword>
<evidence type="ECO:0000256" key="8">
    <source>
        <dbReference type="ARBA" id="ARBA00023125"/>
    </source>
</evidence>
<dbReference type="eggNOG" id="ENOG5032RUK">
    <property type="taxonomic scope" value="Bacteria"/>
</dbReference>
<dbReference type="HAMAP" id="MF_01479">
    <property type="entry name" value="WhiB"/>
    <property type="match status" value="1"/>
</dbReference>
<keyword evidence="7 11" id="KW-0805">Transcription regulation</keyword>
<dbReference type="Proteomes" id="UP000002484">
    <property type="component" value="Chromosome"/>
</dbReference>
<feature type="binding site" evidence="11">
    <location>
        <position position="55"/>
    </location>
    <ligand>
        <name>[4Fe-4S] cluster</name>
        <dbReference type="ChEBI" id="CHEBI:49883"/>
    </ligand>
</feature>
<dbReference type="GO" id="GO:0003677">
    <property type="term" value="F:DNA binding"/>
    <property type="evidence" value="ECO:0007669"/>
    <property type="project" value="UniProtKB-UniRule"/>
</dbReference>
<dbReference type="GO" id="GO:0046872">
    <property type="term" value="F:metal ion binding"/>
    <property type="evidence" value="ECO:0007669"/>
    <property type="project" value="UniProtKB-KW"/>
</dbReference>
<evidence type="ECO:0000256" key="12">
    <source>
        <dbReference type="SAM" id="MobiDB-lite"/>
    </source>
</evidence>
<gene>
    <name evidence="11" type="primary">whiB</name>
    <name evidence="14" type="ordered locus">FraEuI1c_5836</name>
</gene>
<sequence length="141" mass="15259">MTTITAVVPCEAASRTLGGNSPEEMPVPPAIEPSVAALLIHLMAEAEDWRERAVCAQTDPEAFFPEKGQSAREAKRVCAGCEVRSECLQYALDNDERFGVWGGLSERERRARRRAPRSGTPSDAHRSVPPAAGIDLAGEDK</sequence>
<evidence type="ECO:0000256" key="5">
    <source>
        <dbReference type="ARBA" id="ARBA00023004"/>
    </source>
</evidence>
<dbReference type="AlphaFoldDB" id="E3IX48"/>
<keyword evidence="10 11" id="KW-0804">Transcription</keyword>
<keyword evidence="4 11" id="KW-0479">Metal-binding</keyword>
<dbReference type="PROSITE" id="PS51674">
    <property type="entry name" value="4FE4S_WBL"/>
    <property type="match status" value="1"/>
</dbReference>
<dbReference type="GO" id="GO:0005737">
    <property type="term" value="C:cytoplasm"/>
    <property type="evidence" value="ECO:0007669"/>
    <property type="project" value="UniProtKB-SubCell"/>
</dbReference>
<accession>E3IX48</accession>
<dbReference type="KEGG" id="fri:FraEuI1c_5836"/>
<evidence type="ECO:0000313" key="14">
    <source>
        <dbReference type="EMBL" id="ADP83820.1"/>
    </source>
</evidence>
<feature type="binding site" evidence="11">
    <location>
        <position position="87"/>
    </location>
    <ligand>
        <name>[4Fe-4S] cluster</name>
        <dbReference type="ChEBI" id="CHEBI:49883"/>
    </ligand>
</feature>
<evidence type="ECO:0000259" key="13">
    <source>
        <dbReference type="PROSITE" id="PS51674"/>
    </source>
</evidence>
<comment type="cofactor">
    <cofactor evidence="11">
        <name>[4Fe-4S] cluster</name>
        <dbReference type="ChEBI" id="CHEBI:49883"/>
    </cofactor>
    <text evidence="11">Binds 1 [4Fe-4S] cluster per subunit. Following nitrosylation of the [4Fe-4S] cluster binds 1 [4Fe-8(NO)] cluster per subunit.</text>
</comment>
<name>E3IX48_PSEI1</name>
<feature type="region of interest" description="Disordered" evidence="12">
    <location>
        <begin position="103"/>
        <end position="141"/>
    </location>
</feature>
<dbReference type="PANTHER" id="PTHR38839:SF4">
    <property type="entry name" value="TRANSCRIPTIONAL REGULATOR WHIB"/>
    <property type="match status" value="1"/>
</dbReference>
<comment type="similarity">
    <text evidence="2 11">Belongs to the WhiB family.</text>
</comment>
<feature type="binding site" evidence="11">
    <location>
        <position position="81"/>
    </location>
    <ligand>
        <name>[4Fe-4S] cluster</name>
        <dbReference type="ChEBI" id="CHEBI:49883"/>
    </ligand>
</feature>
<evidence type="ECO:0000256" key="4">
    <source>
        <dbReference type="ARBA" id="ARBA00022723"/>
    </source>
</evidence>
<dbReference type="GO" id="GO:0051539">
    <property type="term" value="F:4 iron, 4 sulfur cluster binding"/>
    <property type="evidence" value="ECO:0007669"/>
    <property type="project" value="UniProtKB-UniRule"/>
</dbReference>
<evidence type="ECO:0000313" key="15">
    <source>
        <dbReference type="Proteomes" id="UP000002484"/>
    </source>
</evidence>
<protein>
    <recommendedName>
        <fullName evidence="11">Transcriptional regulator WhiB</fullName>
    </recommendedName>
</protein>
<dbReference type="GO" id="GO:0045892">
    <property type="term" value="P:negative regulation of DNA-templated transcription"/>
    <property type="evidence" value="ECO:0007669"/>
    <property type="project" value="TreeGrafter"/>
</dbReference>
<comment type="PTM">
    <text evidence="11">Upon Fe-S cluster removal intramolecular disulfide bonds are formed.</text>
</comment>
<comment type="subcellular location">
    <subcellularLocation>
        <location evidence="1 11">Cytoplasm</location>
    </subcellularLocation>
</comment>
<dbReference type="GO" id="GO:0035731">
    <property type="term" value="F:dinitrosyl-iron complex binding"/>
    <property type="evidence" value="ECO:0007669"/>
    <property type="project" value="UniProtKB-UniRule"/>
</dbReference>
<comment type="function">
    <text evidence="11">Acts as a transcriptional regulator. Probably redox-responsive. The apo- but not holo-form probably binds DNA.</text>
</comment>
<evidence type="ECO:0000256" key="9">
    <source>
        <dbReference type="ARBA" id="ARBA00023157"/>
    </source>
</evidence>
<comment type="PTM">
    <text evidence="11">The Fe-S cluster can be nitrosylated by nitric oxide (NO).</text>
</comment>
<evidence type="ECO:0000256" key="7">
    <source>
        <dbReference type="ARBA" id="ARBA00023015"/>
    </source>
</evidence>
<organism evidence="14 15">
    <name type="scientific">Pseudofrankia inefficax (strain DSM 45817 / CECT 9037 / DDB 130130 / EuI1c)</name>
    <name type="common">Frankia inefficax</name>
    <dbReference type="NCBI Taxonomy" id="298654"/>
    <lineage>
        <taxon>Bacteria</taxon>
        <taxon>Bacillati</taxon>
        <taxon>Actinomycetota</taxon>
        <taxon>Actinomycetes</taxon>
        <taxon>Frankiales</taxon>
        <taxon>Frankiaceae</taxon>
        <taxon>Pseudofrankia</taxon>
    </lineage>
</organism>
<dbReference type="RefSeq" id="WP_013426938.1">
    <property type="nucleotide sequence ID" value="NC_014666.1"/>
</dbReference>